<evidence type="ECO:0000313" key="2">
    <source>
        <dbReference type="Proteomes" id="UP000789405"/>
    </source>
</evidence>
<organism evidence="1 2">
    <name type="scientific">Dentiscutata erythropus</name>
    <dbReference type="NCBI Taxonomy" id="1348616"/>
    <lineage>
        <taxon>Eukaryota</taxon>
        <taxon>Fungi</taxon>
        <taxon>Fungi incertae sedis</taxon>
        <taxon>Mucoromycota</taxon>
        <taxon>Glomeromycotina</taxon>
        <taxon>Glomeromycetes</taxon>
        <taxon>Diversisporales</taxon>
        <taxon>Gigasporaceae</taxon>
        <taxon>Dentiscutata</taxon>
    </lineage>
</organism>
<feature type="non-terminal residue" evidence="1">
    <location>
        <position position="126"/>
    </location>
</feature>
<gene>
    <name evidence="1" type="ORF">DERYTH_LOCUS22757</name>
</gene>
<protein>
    <submittedName>
        <fullName evidence="1">816_t:CDS:1</fullName>
    </submittedName>
</protein>
<evidence type="ECO:0000313" key="1">
    <source>
        <dbReference type="EMBL" id="CAG8797833.1"/>
    </source>
</evidence>
<dbReference type="EMBL" id="CAJVPY010032483">
    <property type="protein sequence ID" value="CAG8797833.1"/>
    <property type="molecule type" value="Genomic_DNA"/>
</dbReference>
<dbReference type="AlphaFoldDB" id="A0A9N9JUE4"/>
<dbReference type="OrthoDB" id="2389127at2759"/>
<reference evidence="1" key="1">
    <citation type="submission" date="2021-06" db="EMBL/GenBank/DDBJ databases">
        <authorList>
            <person name="Kallberg Y."/>
            <person name="Tangrot J."/>
            <person name="Rosling A."/>
        </authorList>
    </citation>
    <scope>NUCLEOTIDE SEQUENCE</scope>
    <source>
        <strain evidence="1">MA453B</strain>
    </source>
</reference>
<sequence length="126" mass="15042">KYYNQLGHIVRYKQKRKEYKKCEHQINDSLRLAYIHFRKCFKITLIQKRKYFKNKYEDSDNDISISTPTSTSSDYISRVEQESLELAFAKSTKPVFKLPNRKKLSKILLDNLFDETKLSAKTLIIK</sequence>
<feature type="non-terminal residue" evidence="1">
    <location>
        <position position="1"/>
    </location>
</feature>
<comment type="caution">
    <text evidence="1">The sequence shown here is derived from an EMBL/GenBank/DDBJ whole genome shotgun (WGS) entry which is preliminary data.</text>
</comment>
<dbReference type="Proteomes" id="UP000789405">
    <property type="component" value="Unassembled WGS sequence"/>
</dbReference>
<name>A0A9N9JUE4_9GLOM</name>
<keyword evidence="2" id="KW-1185">Reference proteome</keyword>
<accession>A0A9N9JUE4</accession>
<proteinExistence type="predicted"/>